<protein>
    <submittedName>
        <fullName evidence="2">Uncharacterized protein</fullName>
    </submittedName>
</protein>
<feature type="region of interest" description="Disordered" evidence="1">
    <location>
        <begin position="22"/>
        <end position="66"/>
    </location>
</feature>
<evidence type="ECO:0000313" key="2">
    <source>
        <dbReference type="EMBL" id="GFT55221.1"/>
    </source>
</evidence>
<reference evidence="2" key="1">
    <citation type="submission" date="2020-08" db="EMBL/GenBank/DDBJ databases">
        <title>Multicomponent nature underlies the extraordinary mechanical properties of spider dragline silk.</title>
        <authorList>
            <person name="Kono N."/>
            <person name="Nakamura H."/>
            <person name="Mori M."/>
            <person name="Yoshida Y."/>
            <person name="Ohtoshi R."/>
            <person name="Malay A.D."/>
            <person name="Moran D.A.P."/>
            <person name="Tomita M."/>
            <person name="Numata K."/>
            <person name="Arakawa K."/>
        </authorList>
    </citation>
    <scope>NUCLEOTIDE SEQUENCE</scope>
</reference>
<accession>A0A8X6P796</accession>
<gene>
    <name evidence="2" type="ORF">NPIL_229111</name>
</gene>
<dbReference type="Proteomes" id="UP000887013">
    <property type="component" value="Unassembled WGS sequence"/>
</dbReference>
<dbReference type="EMBL" id="BMAW01017712">
    <property type="protein sequence ID" value="GFT55221.1"/>
    <property type="molecule type" value="Genomic_DNA"/>
</dbReference>
<sequence length="115" mass="13247">MMRWNEELKKIEVIRPNTTYAQALQPKTEQQRAALDGKPAEATSEPRGENIPKNNNRQQQQPETADDFTIFDAIKELKNFFQLFPGLMGACKQMRDTPDKTDKLNIFFQAICSQV</sequence>
<dbReference type="AlphaFoldDB" id="A0A8X6P796"/>
<proteinExistence type="predicted"/>
<dbReference type="OrthoDB" id="6471588at2759"/>
<name>A0A8X6P796_NEPPI</name>
<comment type="caution">
    <text evidence="2">The sequence shown here is derived from an EMBL/GenBank/DDBJ whole genome shotgun (WGS) entry which is preliminary data.</text>
</comment>
<organism evidence="2 3">
    <name type="scientific">Nephila pilipes</name>
    <name type="common">Giant wood spider</name>
    <name type="synonym">Nephila maculata</name>
    <dbReference type="NCBI Taxonomy" id="299642"/>
    <lineage>
        <taxon>Eukaryota</taxon>
        <taxon>Metazoa</taxon>
        <taxon>Ecdysozoa</taxon>
        <taxon>Arthropoda</taxon>
        <taxon>Chelicerata</taxon>
        <taxon>Arachnida</taxon>
        <taxon>Araneae</taxon>
        <taxon>Araneomorphae</taxon>
        <taxon>Entelegynae</taxon>
        <taxon>Araneoidea</taxon>
        <taxon>Nephilidae</taxon>
        <taxon>Nephila</taxon>
    </lineage>
</organism>
<keyword evidence="3" id="KW-1185">Reference proteome</keyword>
<evidence type="ECO:0000313" key="3">
    <source>
        <dbReference type="Proteomes" id="UP000887013"/>
    </source>
</evidence>
<feature type="compositionally biased region" description="Polar residues" evidence="1">
    <location>
        <begin position="52"/>
        <end position="63"/>
    </location>
</feature>
<evidence type="ECO:0000256" key="1">
    <source>
        <dbReference type="SAM" id="MobiDB-lite"/>
    </source>
</evidence>